<dbReference type="EC" id="2.7.8.-" evidence="12"/>
<dbReference type="HAMAP" id="MF_00190">
    <property type="entry name" value="Cardiolipin_synth_ClsA"/>
    <property type="match status" value="1"/>
</dbReference>
<dbReference type="Pfam" id="PF13396">
    <property type="entry name" value="PLDc_N"/>
    <property type="match status" value="1"/>
</dbReference>
<comment type="similarity">
    <text evidence="12">Belongs to the phospholipase D family. Cardiolipin synthase subfamily. ClsA sub-subfamily.</text>
</comment>
<feature type="active site" evidence="12">
    <location>
        <position position="403"/>
    </location>
</feature>
<feature type="active site" evidence="12">
    <location>
        <position position="223"/>
    </location>
</feature>
<evidence type="ECO:0000256" key="9">
    <source>
        <dbReference type="ARBA" id="ARBA00023136"/>
    </source>
</evidence>
<dbReference type="GO" id="GO:0032049">
    <property type="term" value="P:cardiolipin biosynthetic process"/>
    <property type="evidence" value="ECO:0007669"/>
    <property type="project" value="UniProtKB-UniRule"/>
</dbReference>
<evidence type="ECO:0000256" key="12">
    <source>
        <dbReference type="HAMAP-Rule" id="MF_00190"/>
    </source>
</evidence>
<name>A0A448TW31_9PAST</name>
<dbReference type="GO" id="GO:0005886">
    <property type="term" value="C:plasma membrane"/>
    <property type="evidence" value="ECO:0007669"/>
    <property type="project" value="UniProtKB-SubCell"/>
</dbReference>
<evidence type="ECO:0000259" key="13">
    <source>
        <dbReference type="PROSITE" id="PS50035"/>
    </source>
</evidence>
<accession>A0A448TW31</accession>
<dbReference type="GO" id="GO:0008808">
    <property type="term" value="F:cardiolipin synthase activity"/>
    <property type="evidence" value="ECO:0007669"/>
    <property type="project" value="UniProtKB-UniRule"/>
</dbReference>
<dbReference type="Proteomes" id="UP000279799">
    <property type="component" value="Chromosome"/>
</dbReference>
<keyword evidence="7 12" id="KW-1133">Transmembrane helix</keyword>
<comment type="catalytic activity">
    <reaction evidence="12">
        <text>2 a 1,2-diacyl-sn-glycero-3-phospho-(1'-sn-glycerol) = a cardiolipin + glycerol</text>
        <dbReference type="Rhea" id="RHEA:31451"/>
        <dbReference type="ChEBI" id="CHEBI:17754"/>
        <dbReference type="ChEBI" id="CHEBI:62237"/>
        <dbReference type="ChEBI" id="CHEBI:64716"/>
    </reaction>
</comment>
<comment type="subcellular location">
    <subcellularLocation>
        <location evidence="1 12">Cell membrane</location>
        <topology evidence="1 12">Multi-pass membrane protein</topology>
    </subcellularLocation>
</comment>
<evidence type="ECO:0000256" key="5">
    <source>
        <dbReference type="ARBA" id="ARBA00022692"/>
    </source>
</evidence>
<dbReference type="NCBIfam" id="TIGR04265">
    <property type="entry name" value="bac_cardiolipin"/>
    <property type="match status" value="1"/>
</dbReference>
<dbReference type="InterPro" id="IPR030840">
    <property type="entry name" value="CL_synthase_A"/>
</dbReference>
<dbReference type="InterPro" id="IPR001736">
    <property type="entry name" value="PLipase_D/transphosphatidylase"/>
</dbReference>
<evidence type="ECO:0000256" key="7">
    <source>
        <dbReference type="ARBA" id="ARBA00022989"/>
    </source>
</evidence>
<keyword evidence="15" id="KW-1185">Reference proteome</keyword>
<keyword evidence="4 12" id="KW-0808">Transferase</keyword>
<dbReference type="SUPFAM" id="SSF56024">
    <property type="entry name" value="Phospholipase D/nuclease"/>
    <property type="match status" value="2"/>
</dbReference>
<evidence type="ECO:0000313" key="15">
    <source>
        <dbReference type="Proteomes" id="UP000279799"/>
    </source>
</evidence>
<feature type="transmembrane region" description="Helical" evidence="12">
    <location>
        <begin position="6"/>
        <end position="28"/>
    </location>
</feature>
<evidence type="ECO:0000256" key="11">
    <source>
        <dbReference type="ARBA" id="ARBA00023264"/>
    </source>
</evidence>
<keyword evidence="8 12" id="KW-0443">Lipid metabolism</keyword>
<dbReference type="AlphaFoldDB" id="A0A448TW31"/>
<protein>
    <recommendedName>
        <fullName evidence="12">Cardiolipin synthase A</fullName>
        <shortName evidence="12">CL synthase</shortName>
        <ecNumber evidence="12">2.7.8.-</ecNumber>
    </recommendedName>
</protein>
<dbReference type="PANTHER" id="PTHR21248">
    <property type="entry name" value="CARDIOLIPIN SYNTHASE"/>
    <property type="match status" value="1"/>
</dbReference>
<feature type="active site" evidence="12">
    <location>
        <position position="405"/>
    </location>
</feature>
<gene>
    <name evidence="14" type="primary">cls</name>
    <name evidence="12" type="synonym">clsA</name>
    <name evidence="14" type="ORF">NCTC12871_01666</name>
</gene>
<organism evidence="14 15">
    <name type="scientific">Actinobacillus delphinicola</name>
    <dbReference type="NCBI Taxonomy" id="51161"/>
    <lineage>
        <taxon>Bacteria</taxon>
        <taxon>Pseudomonadati</taxon>
        <taxon>Pseudomonadota</taxon>
        <taxon>Gammaproteobacteria</taxon>
        <taxon>Pasteurellales</taxon>
        <taxon>Pasteurellaceae</taxon>
        <taxon>Actinobacillus</taxon>
    </lineage>
</organism>
<keyword evidence="5 12" id="KW-0812">Transmembrane</keyword>
<evidence type="ECO:0000313" key="14">
    <source>
        <dbReference type="EMBL" id="VEJ10156.1"/>
    </source>
</evidence>
<feature type="active site" evidence="12">
    <location>
        <position position="410"/>
    </location>
</feature>
<dbReference type="EMBL" id="LR134510">
    <property type="protein sequence ID" value="VEJ10156.1"/>
    <property type="molecule type" value="Genomic_DNA"/>
</dbReference>
<proteinExistence type="inferred from homology"/>
<keyword evidence="11 12" id="KW-1208">Phospholipid metabolism</keyword>
<evidence type="ECO:0000256" key="2">
    <source>
        <dbReference type="ARBA" id="ARBA00022475"/>
    </source>
</evidence>
<evidence type="ECO:0000256" key="10">
    <source>
        <dbReference type="ARBA" id="ARBA00023209"/>
    </source>
</evidence>
<dbReference type="CDD" id="cd09158">
    <property type="entry name" value="PLDc_EcCLS_like_2"/>
    <property type="match status" value="1"/>
</dbReference>
<comment type="function">
    <text evidence="12">Catalyzes the reversible phosphatidyl group transfer from one phosphatidylglycerol molecule to another to form cardiolipin (CL) (diphosphatidylglycerol) and glycerol.</text>
</comment>
<dbReference type="RefSeq" id="WP_126600651.1">
    <property type="nucleotide sequence ID" value="NZ_LR134510.1"/>
</dbReference>
<evidence type="ECO:0000256" key="3">
    <source>
        <dbReference type="ARBA" id="ARBA00022516"/>
    </source>
</evidence>
<reference evidence="14 15" key="1">
    <citation type="submission" date="2018-12" db="EMBL/GenBank/DDBJ databases">
        <authorList>
            <consortium name="Pathogen Informatics"/>
        </authorList>
    </citation>
    <scope>NUCLEOTIDE SEQUENCE [LARGE SCALE GENOMIC DNA]</scope>
    <source>
        <strain evidence="14 15">NCTC12871</strain>
    </source>
</reference>
<feature type="active site" evidence="12">
    <location>
        <position position="225"/>
    </location>
</feature>
<evidence type="ECO:0000256" key="4">
    <source>
        <dbReference type="ARBA" id="ARBA00022679"/>
    </source>
</evidence>
<dbReference type="PANTHER" id="PTHR21248:SF22">
    <property type="entry name" value="PHOSPHOLIPASE D"/>
    <property type="match status" value="1"/>
</dbReference>
<dbReference type="PROSITE" id="PS50035">
    <property type="entry name" value="PLD"/>
    <property type="match status" value="2"/>
</dbReference>
<feature type="active site" evidence="12">
    <location>
        <position position="230"/>
    </location>
</feature>
<keyword evidence="10 12" id="KW-0594">Phospholipid biosynthesis</keyword>
<dbReference type="InterPro" id="IPR027379">
    <property type="entry name" value="CLS_N"/>
</dbReference>
<dbReference type="OrthoDB" id="9814092at2"/>
<dbReference type="KEGG" id="adp:NCTC12871_01666"/>
<evidence type="ECO:0000256" key="6">
    <source>
        <dbReference type="ARBA" id="ARBA00022737"/>
    </source>
</evidence>
<dbReference type="InterPro" id="IPR025202">
    <property type="entry name" value="PLD-like_dom"/>
</dbReference>
<evidence type="ECO:0000256" key="1">
    <source>
        <dbReference type="ARBA" id="ARBA00004651"/>
    </source>
</evidence>
<keyword evidence="3 12" id="KW-0444">Lipid biosynthesis</keyword>
<feature type="transmembrane region" description="Helical" evidence="12">
    <location>
        <begin position="35"/>
        <end position="57"/>
    </location>
</feature>
<evidence type="ECO:0000256" key="8">
    <source>
        <dbReference type="ARBA" id="ARBA00023098"/>
    </source>
</evidence>
<dbReference type="Gene3D" id="3.30.870.10">
    <property type="entry name" value="Endonuclease Chain A"/>
    <property type="match status" value="2"/>
</dbReference>
<feature type="domain" description="PLD phosphodiesterase" evidence="13">
    <location>
        <begin position="218"/>
        <end position="245"/>
    </location>
</feature>
<dbReference type="SMART" id="SM00155">
    <property type="entry name" value="PLDc"/>
    <property type="match status" value="2"/>
</dbReference>
<keyword evidence="6" id="KW-0677">Repeat</keyword>
<keyword evidence="9 12" id="KW-0472">Membrane</keyword>
<feature type="domain" description="PLD phosphodiesterase" evidence="13">
    <location>
        <begin position="398"/>
        <end position="425"/>
    </location>
</feature>
<dbReference type="Pfam" id="PF13091">
    <property type="entry name" value="PLDc_2"/>
    <property type="match status" value="2"/>
</dbReference>
<dbReference type="InterPro" id="IPR022924">
    <property type="entry name" value="Cardiolipin_synthase"/>
</dbReference>
<sequence>MIVDRIIPYIFPTFIWIMTIAVTLRLLFKKQSVTAMLSWLMMIYIFPLVGIIAYLIFGEINLGKKRTENFNRIKPRFIKWYHQFANDRELVSTHQPPKFQSLFDLVQDRLTIPCVVGNELHLFNTPESIINSILKDIKNAKKEINMVFYIWQSGGLVDEVENALIDAVRRGVKVRIMLDSVGSRPFLRHSRYHTLCNQGIEFVECLHVSLFRMFFSRIDLRMHRKIIAIDNEISYTGSMNMVDPKYFKQDAHVGEWVDVLVRIVGPVSSIFNSLHAVDWQVETGQTLPLTLPTPESIPQDPDNSHMVQVLATGPGFPDDLMEQTLAQAIFSAKKSIIITSPYFVPSHSIAEALQVAAYRGVDVSIILPKKNDSIMVEWASRTFFDDLLSAGVKIYEFNQGLLHTKSILIDERLSMIGTVNMDMRSFLLNFEVMILVEDKSFAAEVYQLQKGYMENATQMSYKVWRARPSFYRIIEKLFFLFSPLL</sequence>
<keyword evidence="2 12" id="KW-1003">Cell membrane</keyword>